<dbReference type="WBParaSite" id="SCUD_0001644501-mRNA-1">
    <property type="protein sequence ID" value="SCUD_0001644501-mRNA-1"/>
    <property type="gene ID" value="SCUD_0001644501"/>
</dbReference>
<name>A0A183KN16_9TREM</name>
<dbReference type="PANTHER" id="PTHR11662:SF399">
    <property type="entry name" value="FI19708P1-RELATED"/>
    <property type="match status" value="1"/>
</dbReference>
<dbReference type="GO" id="GO:0022857">
    <property type="term" value="F:transmembrane transporter activity"/>
    <property type="evidence" value="ECO:0007669"/>
    <property type="project" value="TreeGrafter"/>
</dbReference>
<evidence type="ECO:0000313" key="8">
    <source>
        <dbReference type="WBParaSite" id="SCUD_0001644501-mRNA-1"/>
    </source>
</evidence>
<dbReference type="EMBL" id="UZAK01038662">
    <property type="protein sequence ID" value="VDP61573.1"/>
    <property type="molecule type" value="Genomic_DNA"/>
</dbReference>
<dbReference type="SUPFAM" id="SSF103473">
    <property type="entry name" value="MFS general substrate transporter"/>
    <property type="match status" value="1"/>
</dbReference>
<dbReference type="Proteomes" id="UP000279833">
    <property type="component" value="Unassembled WGS sequence"/>
</dbReference>
<dbReference type="AlphaFoldDB" id="A0A183KN16"/>
<gene>
    <name evidence="6" type="ORF">SCUD_LOCUS16443</name>
</gene>
<feature type="transmembrane region" description="Helical" evidence="5">
    <location>
        <begin position="81"/>
        <end position="99"/>
    </location>
</feature>
<reference evidence="8" key="1">
    <citation type="submission" date="2016-06" db="UniProtKB">
        <authorList>
            <consortium name="WormBaseParasite"/>
        </authorList>
    </citation>
    <scope>IDENTIFICATION</scope>
</reference>
<comment type="subcellular location">
    <subcellularLocation>
        <location evidence="1">Membrane</location>
        <topology evidence="1">Multi-pass membrane protein</topology>
    </subcellularLocation>
</comment>
<evidence type="ECO:0000256" key="1">
    <source>
        <dbReference type="ARBA" id="ARBA00004141"/>
    </source>
</evidence>
<sequence length="174" mass="19302">MLHSYATEHYRQEKTTSVAAASAAIGLDIHKGKSRILRYDTECTNPITIDGEDLEHVKTFTCLGSIIDEHGGSDADVKARIGLVFGAVIGQSLAGVISQPRIIHSTNLTTPMYISYWPYVHYIYGVIAVVFSGIWAILVFNNPNQHPWISSTEKQYLLSASINNYSENDKKSVR</sequence>
<evidence type="ECO:0000313" key="7">
    <source>
        <dbReference type="Proteomes" id="UP000279833"/>
    </source>
</evidence>
<dbReference type="STRING" id="6186.A0A183KN16"/>
<protein>
    <submittedName>
        <fullName evidence="8">MFS domain-containing protein</fullName>
    </submittedName>
</protein>
<evidence type="ECO:0000313" key="6">
    <source>
        <dbReference type="EMBL" id="VDP61573.1"/>
    </source>
</evidence>
<dbReference type="GO" id="GO:0016324">
    <property type="term" value="C:apical plasma membrane"/>
    <property type="evidence" value="ECO:0007669"/>
    <property type="project" value="TreeGrafter"/>
</dbReference>
<keyword evidence="7" id="KW-1185">Reference proteome</keyword>
<accession>A0A183KN16</accession>
<feature type="transmembrane region" description="Helical" evidence="5">
    <location>
        <begin position="119"/>
        <end position="140"/>
    </location>
</feature>
<keyword evidence="3 5" id="KW-1133">Transmembrane helix</keyword>
<evidence type="ECO:0000256" key="5">
    <source>
        <dbReference type="SAM" id="Phobius"/>
    </source>
</evidence>
<dbReference type="PANTHER" id="PTHR11662">
    <property type="entry name" value="SOLUTE CARRIER FAMILY 17"/>
    <property type="match status" value="1"/>
</dbReference>
<dbReference type="InterPro" id="IPR036259">
    <property type="entry name" value="MFS_trans_sf"/>
</dbReference>
<keyword evidence="2 5" id="KW-0812">Transmembrane</keyword>
<evidence type="ECO:0000256" key="4">
    <source>
        <dbReference type="ARBA" id="ARBA00023136"/>
    </source>
</evidence>
<reference evidence="6 7" key="2">
    <citation type="submission" date="2018-11" db="EMBL/GenBank/DDBJ databases">
        <authorList>
            <consortium name="Pathogen Informatics"/>
        </authorList>
    </citation>
    <scope>NUCLEOTIDE SEQUENCE [LARGE SCALE GENOMIC DNA]</scope>
    <source>
        <strain evidence="6">Dakar</strain>
        <strain evidence="7">Dakar, Senegal</strain>
    </source>
</reference>
<dbReference type="InterPro" id="IPR050382">
    <property type="entry name" value="MFS_Na/Anion_cotransporter"/>
</dbReference>
<keyword evidence="4 5" id="KW-0472">Membrane</keyword>
<proteinExistence type="predicted"/>
<dbReference type="GO" id="GO:0006820">
    <property type="term" value="P:monoatomic anion transport"/>
    <property type="evidence" value="ECO:0007669"/>
    <property type="project" value="TreeGrafter"/>
</dbReference>
<evidence type="ECO:0000256" key="3">
    <source>
        <dbReference type="ARBA" id="ARBA00022989"/>
    </source>
</evidence>
<evidence type="ECO:0000256" key="2">
    <source>
        <dbReference type="ARBA" id="ARBA00022692"/>
    </source>
</evidence>
<organism evidence="8">
    <name type="scientific">Schistosoma curassoni</name>
    <dbReference type="NCBI Taxonomy" id="6186"/>
    <lineage>
        <taxon>Eukaryota</taxon>
        <taxon>Metazoa</taxon>
        <taxon>Spiralia</taxon>
        <taxon>Lophotrochozoa</taxon>
        <taxon>Platyhelminthes</taxon>
        <taxon>Trematoda</taxon>
        <taxon>Digenea</taxon>
        <taxon>Strigeidida</taxon>
        <taxon>Schistosomatoidea</taxon>
        <taxon>Schistosomatidae</taxon>
        <taxon>Schistosoma</taxon>
    </lineage>
</organism>